<name>A0A7J9G5I8_9ROSI</name>
<evidence type="ECO:0000313" key="2">
    <source>
        <dbReference type="Proteomes" id="UP000593560"/>
    </source>
</evidence>
<gene>
    <name evidence="1" type="ORF">Gohar_016914</name>
</gene>
<sequence>MCNGTNNWRSPPIKCAMAPIIGGRLQSIISNSMLIGQSVVVLEKPI</sequence>
<proteinExistence type="predicted"/>
<dbReference type="Proteomes" id="UP000593560">
    <property type="component" value="Unassembled WGS sequence"/>
</dbReference>
<reference evidence="1 2" key="1">
    <citation type="journal article" date="2019" name="Genome Biol. Evol.">
        <title>Insights into the evolution of the New World diploid cottons (Gossypium, subgenus Houzingenia) based on genome sequencing.</title>
        <authorList>
            <person name="Grover C.E."/>
            <person name="Arick M.A. 2nd"/>
            <person name="Thrash A."/>
            <person name="Conover J.L."/>
            <person name="Sanders W.S."/>
            <person name="Peterson D.G."/>
            <person name="Frelichowski J.E."/>
            <person name="Scheffler J.A."/>
            <person name="Scheffler B.E."/>
            <person name="Wendel J.F."/>
        </authorList>
    </citation>
    <scope>NUCLEOTIDE SEQUENCE [LARGE SCALE GENOMIC DNA]</scope>
    <source>
        <strain evidence="1">0</strain>
        <tissue evidence="1">Leaf</tissue>
    </source>
</reference>
<dbReference type="AlphaFoldDB" id="A0A7J9G5I8"/>
<protein>
    <submittedName>
        <fullName evidence="1">Uncharacterized protein</fullName>
    </submittedName>
</protein>
<comment type="caution">
    <text evidence="1">The sequence shown here is derived from an EMBL/GenBank/DDBJ whole genome shotgun (WGS) entry which is preliminary data.</text>
</comment>
<accession>A0A7J9G5I8</accession>
<organism evidence="1 2">
    <name type="scientific">Gossypium harknessii</name>
    <dbReference type="NCBI Taxonomy" id="34285"/>
    <lineage>
        <taxon>Eukaryota</taxon>
        <taxon>Viridiplantae</taxon>
        <taxon>Streptophyta</taxon>
        <taxon>Embryophyta</taxon>
        <taxon>Tracheophyta</taxon>
        <taxon>Spermatophyta</taxon>
        <taxon>Magnoliopsida</taxon>
        <taxon>eudicotyledons</taxon>
        <taxon>Gunneridae</taxon>
        <taxon>Pentapetalae</taxon>
        <taxon>rosids</taxon>
        <taxon>malvids</taxon>
        <taxon>Malvales</taxon>
        <taxon>Malvaceae</taxon>
        <taxon>Malvoideae</taxon>
        <taxon>Gossypium</taxon>
    </lineage>
</organism>
<dbReference type="EMBL" id="JABFAD010000002">
    <property type="protein sequence ID" value="MBA0792414.1"/>
    <property type="molecule type" value="Genomic_DNA"/>
</dbReference>
<evidence type="ECO:0000313" key="1">
    <source>
        <dbReference type="EMBL" id="MBA0792414.1"/>
    </source>
</evidence>
<keyword evidence="2" id="KW-1185">Reference proteome</keyword>